<gene>
    <name evidence="5" type="ORF">D2T29_00710</name>
    <name evidence="3" type="ORF">D2T30_09950</name>
    <name evidence="4" type="ORF">D2T31_00815</name>
    <name evidence="2" type="ORF">D2T33_12070</name>
</gene>
<evidence type="ECO:0000313" key="5">
    <source>
        <dbReference type="EMBL" id="RWR35031.1"/>
    </source>
</evidence>
<accession>A0A443JLQ6</accession>
<dbReference type="EMBL" id="SAUZ01000010">
    <property type="protein sequence ID" value="RWR21156.1"/>
    <property type="molecule type" value="Genomic_DNA"/>
</dbReference>
<proteinExistence type="predicted"/>
<name>A0A443KIH2_9RHOB</name>
<keyword evidence="9" id="KW-1185">Reference proteome</keyword>
<dbReference type="AlphaFoldDB" id="A0A443KIH2"/>
<dbReference type="Proteomes" id="UP000284451">
    <property type="component" value="Unassembled WGS sequence"/>
</dbReference>
<protein>
    <recommendedName>
        <fullName evidence="10">Lipoprotein</fullName>
    </recommendedName>
</protein>
<dbReference type="Proteomes" id="UP000285295">
    <property type="component" value="Unassembled WGS sequence"/>
</dbReference>
<feature type="signal peptide" evidence="1">
    <location>
        <begin position="1"/>
        <end position="20"/>
    </location>
</feature>
<accession>A0A443KIH2</accession>
<evidence type="ECO:0008006" key="10">
    <source>
        <dbReference type="Google" id="ProtNLM"/>
    </source>
</evidence>
<dbReference type="EMBL" id="SAUW01000011">
    <property type="protein sequence ID" value="RWR11059.1"/>
    <property type="molecule type" value="Genomic_DNA"/>
</dbReference>
<dbReference type="Proteomes" id="UP000284476">
    <property type="component" value="Unassembled WGS sequence"/>
</dbReference>
<feature type="chain" id="PRO_5036353746" description="Lipoprotein" evidence="1">
    <location>
        <begin position="21"/>
        <end position="60"/>
    </location>
</feature>
<evidence type="ECO:0000256" key="1">
    <source>
        <dbReference type="SAM" id="SignalP"/>
    </source>
</evidence>
<evidence type="ECO:0000313" key="8">
    <source>
        <dbReference type="Proteomes" id="UP000285295"/>
    </source>
</evidence>
<evidence type="ECO:0000313" key="9">
    <source>
        <dbReference type="Proteomes" id="UP000285710"/>
    </source>
</evidence>
<organism evidence="4 8">
    <name type="scientific">Paenirhodobacter populi</name>
    <dbReference type="NCBI Taxonomy" id="2306993"/>
    <lineage>
        <taxon>Bacteria</taxon>
        <taxon>Pseudomonadati</taxon>
        <taxon>Pseudomonadota</taxon>
        <taxon>Alphaproteobacteria</taxon>
        <taxon>Rhodobacterales</taxon>
        <taxon>Rhodobacter group</taxon>
        <taxon>Paenirhodobacter</taxon>
    </lineage>
</organism>
<evidence type="ECO:0000313" key="3">
    <source>
        <dbReference type="EMBL" id="RWR21156.1"/>
    </source>
</evidence>
<evidence type="ECO:0000313" key="4">
    <source>
        <dbReference type="EMBL" id="RWR32557.1"/>
    </source>
</evidence>
<reference evidence="6 7" key="1">
    <citation type="submission" date="2019-01" db="EMBL/GenBank/DDBJ databases">
        <title>Sinorhodobacter populi sp. nov. isolated from the symptomatic bark tissue of Populus euramericana canker.</title>
        <authorList>
            <person name="Xu G."/>
        </authorList>
    </citation>
    <scope>NUCLEOTIDE SEQUENCE [LARGE SCALE GENOMIC DNA]</scope>
    <source>
        <strain evidence="5 6">07D10-4-3</strain>
        <strain evidence="2 9">2D-5</strain>
        <strain evidence="4 8">D19-10-3-21</strain>
        <strain evidence="3 7">SK2B-1</strain>
    </source>
</reference>
<dbReference type="RefSeq" id="WP_128208745.1">
    <property type="nucleotide sequence ID" value="NZ_JBHRSO010000018.1"/>
</dbReference>
<evidence type="ECO:0000313" key="2">
    <source>
        <dbReference type="EMBL" id="RWR11059.1"/>
    </source>
</evidence>
<accession>A0A443ITN2</accession>
<dbReference type="Proteomes" id="UP000285710">
    <property type="component" value="Unassembled WGS sequence"/>
</dbReference>
<accession>A0A443KPX9</accession>
<keyword evidence="1" id="KW-0732">Signal</keyword>
<reference evidence="6 7" key="2">
    <citation type="submission" date="2019-01" db="EMBL/GenBank/DDBJ databases">
        <authorList>
            <person name="Li Y."/>
        </authorList>
    </citation>
    <scope>NUCLEOTIDE SEQUENCE [LARGE SCALE GENOMIC DNA]</scope>
    <source>
        <strain evidence="5 6">07D10-4-3</strain>
        <strain evidence="2 9">2D-5</strain>
        <strain evidence="4 8">D19-10-3-21</strain>
        <strain evidence="3 7">SK2B-1</strain>
    </source>
</reference>
<dbReference type="EMBL" id="SAUY01000001">
    <property type="protein sequence ID" value="RWR35031.1"/>
    <property type="molecule type" value="Genomic_DNA"/>
</dbReference>
<sequence length="60" mass="6292">MKYAAISLALLLAGCGSGNALDALYAQRAAAQCSQQGLTQDSPGWQACYEPAFAKARDVR</sequence>
<dbReference type="EMBL" id="SAUX01000001">
    <property type="protein sequence ID" value="RWR32557.1"/>
    <property type="molecule type" value="Genomic_DNA"/>
</dbReference>
<evidence type="ECO:0000313" key="6">
    <source>
        <dbReference type="Proteomes" id="UP000284451"/>
    </source>
</evidence>
<evidence type="ECO:0000313" key="7">
    <source>
        <dbReference type="Proteomes" id="UP000284476"/>
    </source>
</evidence>
<comment type="caution">
    <text evidence="4">The sequence shown here is derived from an EMBL/GenBank/DDBJ whole genome shotgun (WGS) entry which is preliminary data.</text>
</comment>
<dbReference type="PROSITE" id="PS51257">
    <property type="entry name" value="PROKAR_LIPOPROTEIN"/>
    <property type="match status" value="1"/>
</dbReference>